<keyword evidence="2" id="KW-1185">Reference proteome</keyword>
<evidence type="ECO:0000313" key="2">
    <source>
        <dbReference type="Proteomes" id="UP000703269"/>
    </source>
</evidence>
<protein>
    <submittedName>
        <fullName evidence="1">Uncharacterized protein</fullName>
    </submittedName>
</protein>
<comment type="caution">
    <text evidence="1">The sequence shown here is derived from an EMBL/GenBank/DDBJ whole genome shotgun (WGS) entry which is preliminary data.</text>
</comment>
<reference evidence="1 2" key="1">
    <citation type="submission" date="2021-08" db="EMBL/GenBank/DDBJ databases">
        <title>Draft Genome Sequence of Phanerochaete sordida strain YK-624.</title>
        <authorList>
            <person name="Mori T."/>
            <person name="Dohra H."/>
            <person name="Suzuki T."/>
            <person name="Kawagishi H."/>
            <person name="Hirai H."/>
        </authorList>
    </citation>
    <scope>NUCLEOTIDE SEQUENCE [LARGE SCALE GENOMIC DNA]</scope>
    <source>
        <strain evidence="1 2">YK-624</strain>
    </source>
</reference>
<sequence length="72" mass="7792">MLLVDPEEETKLLNALYKGKLEVCAGIQHRPSAEGEATCGRAARYGVNRVRHGTLDLGGLRGSILLETASER</sequence>
<accession>A0A9P3G8U0</accession>
<gene>
    <name evidence="1" type="ORF">PsYK624_063080</name>
</gene>
<organism evidence="1 2">
    <name type="scientific">Phanerochaete sordida</name>
    <dbReference type="NCBI Taxonomy" id="48140"/>
    <lineage>
        <taxon>Eukaryota</taxon>
        <taxon>Fungi</taxon>
        <taxon>Dikarya</taxon>
        <taxon>Basidiomycota</taxon>
        <taxon>Agaricomycotina</taxon>
        <taxon>Agaricomycetes</taxon>
        <taxon>Polyporales</taxon>
        <taxon>Phanerochaetaceae</taxon>
        <taxon>Phanerochaete</taxon>
    </lineage>
</organism>
<dbReference type="AlphaFoldDB" id="A0A9P3G8U0"/>
<dbReference type="EMBL" id="BPQB01000015">
    <property type="protein sequence ID" value="GJE90182.1"/>
    <property type="molecule type" value="Genomic_DNA"/>
</dbReference>
<evidence type="ECO:0000313" key="1">
    <source>
        <dbReference type="EMBL" id="GJE90182.1"/>
    </source>
</evidence>
<proteinExistence type="predicted"/>
<dbReference type="Proteomes" id="UP000703269">
    <property type="component" value="Unassembled WGS sequence"/>
</dbReference>
<name>A0A9P3G8U0_9APHY</name>